<dbReference type="GO" id="GO:0015949">
    <property type="term" value="P:nucleobase-containing small molecule interconversion"/>
    <property type="evidence" value="ECO:0007669"/>
    <property type="project" value="TreeGrafter"/>
</dbReference>
<evidence type="ECO:0000313" key="4">
    <source>
        <dbReference type="Proteomes" id="UP000550401"/>
    </source>
</evidence>
<gene>
    <name evidence="3" type="ORF">FHW12_001620</name>
</gene>
<name>A0A839EYF2_9GAMM</name>
<keyword evidence="2" id="KW-0546">Nucleotide metabolism</keyword>
<sequence length="200" mass="21603">MSVLGKTRLISAIEQTDPKARLVVTPLLNRTQIGEASIDIRLGNDFVVTRRGNLASIDPASSDPRSIRYNSRHYSNFGAKFFLHPNELVLGSTLEYIKLPQNLAGWVTSRSRWGRVGLVIATATAIQPGFAGTITLELVNLGEVPLVLYPGLLVAQIILSDCEGAAAYGGTFAQQVDPGHGNISADAEMKFWTGEGLRQP</sequence>
<evidence type="ECO:0000256" key="2">
    <source>
        <dbReference type="ARBA" id="ARBA00023080"/>
    </source>
</evidence>
<proteinExistence type="predicted"/>
<dbReference type="Pfam" id="PF22769">
    <property type="entry name" value="DCD"/>
    <property type="match status" value="1"/>
</dbReference>
<protein>
    <submittedName>
        <fullName evidence="3">dCTP deaminase</fullName>
        <ecNumber evidence="3">3.5.4.13</ecNumber>
    </submittedName>
</protein>
<dbReference type="InterPro" id="IPR033704">
    <property type="entry name" value="dUTPase_trimeric"/>
</dbReference>
<dbReference type="PANTHER" id="PTHR42680">
    <property type="entry name" value="DCTP DEAMINASE"/>
    <property type="match status" value="1"/>
</dbReference>
<dbReference type="CDD" id="cd07557">
    <property type="entry name" value="trimeric_dUTPase"/>
    <property type="match status" value="1"/>
</dbReference>
<evidence type="ECO:0000256" key="1">
    <source>
        <dbReference type="ARBA" id="ARBA00022801"/>
    </source>
</evidence>
<dbReference type="EMBL" id="JACGXL010000002">
    <property type="protein sequence ID" value="MBA8887406.1"/>
    <property type="molecule type" value="Genomic_DNA"/>
</dbReference>
<dbReference type="NCBIfam" id="TIGR02274">
    <property type="entry name" value="dCTP_deam"/>
    <property type="match status" value="1"/>
</dbReference>
<dbReference type="SUPFAM" id="SSF51283">
    <property type="entry name" value="dUTPase-like"/>
    <property type="match status" value="1"/>
</dbReference>
<dbReference type="InterPro" id="IPR011962">
    <property type="entry name" value="dCTP_deaminase"/>
</dbReference>
<dbReference type="InterPro" id="IPR036157">
    <property type="entry name" value="dUTPase-like_sf"/>
</dbReference>
<dbReference type="RefSeq" id="WP_182530480.1">
    <property type="nucleotide sequence ID" value="NZ_JACGXL010000002.1"/>
</dbReference>
<dbReference type="PANTHER" id="PTHR42680:SF3">
    <property type="entry name" value="DCTP DEAMINASE"/>
    <property type="match status" value="1"/>
</dbReference>
<dbReference type="Gene3D" id="2.70.40.10">
    <property type="match status" value="1"/>
</dbReference>
<dbReference type="EC" id="3.5.4.13" evidence="3"/>
<dbReference type="Proteomes" id="UP000550401">
    <property type="component" value="Unassembled WGS sequence"/>
</dbReference>
<organism evidence="3 4">
    <name type="scientific">Dokdonella fugitiva</name>
    <dbReference type="NCBI Taxonomy" id="328517"/>
    <lineage>
        <taxon>Bacteria</taxon>
        <taxon>Pseudomonadati</taxon>
        <taxon>Pseudomonadota</taxon>
        <taxon>Gammaproteobacteria</taxon>
        <taxon>Lysobacterales</taxon>
        <taxon>Rhodanobacteraceae</taxon>
        <taxon>Dokdonella</taxon>
    </lineage>
</organism>
<evidence type="ECO:0000313" key="3">
    <source>
        <dbReference type="EMBL" id="MBA8887406.1"/>
    </source>
</evidence>
<keyword evidence="4" id="KW-1185">Reference proteome</keyword>
<keyword evidence="1 3" id="KW-0378">Hydrolase</keyword>
<reference evidence="3 4" key="1">
    <citation type="submission" date="2020-07" db="EMBL/GenBank/DDBJ databases">
        <title>Genomic Encyclopedia of Type Strains, Phase IV (KMG-V): Genome sequencing to study the core and pangenomes of soil and plant-associated prokaryotes.</title>
        <authorList>
            <person name="Whitman W."/>
        </authorList>
    </citation>
    <scope>NUCLEOTIDE SEQUENCE [LARGE SCALE GENOMIC DNA]</scope>
    <source>
        <strain evidence="3 4">RH2WT43</strain>
    </source>
</reference>
<comment type="caution">
    <text evidence="3">The sequence shown here is derived from an EMBL/GenBank/DDBJ whole genome shotgun (WGS) entry which is preliminary data.</text>
</comment>
<dbReference type="GO" id="GO:0008829">
    <property type="term" value="F:dCTP deaminase activity"/>
    <property type="evidence" value="ECO:0007669"/>
    <property type="project" value="UniProtKB-EC"/>
</dbReference>
<accession>A0A839EYF2</accession>
<dbReference type="GO" id="GO:0006229">
    <property type="term" value="P:dUTP biosynthetic process"/>
    <property type="evidence" value="ECO:0007669"/>
    <property type="project" value="InterPro"/>
</dbReference>
<dbReference type="AlphaFoldDB" id="A0A839EYF2"/>